<name>A0AAV7NYH7_PLEWA</name>
<accession>A0AAV7NYH7</accession>
<comment type="caution">
    <text evidence="2">The sequence shown here is derived from an EMBL/GenBank/DDBJ whole genome shotgun (WGS) entry which is preliminary data.</text>
</comment>
<proteinExistence type="predicted"/>
<feature type="region of interest" description="Disordered" evidence="1">
    <location>
        <begin position="70"/>
        <end position="127"/>
    </location>
</feature>
<feature type="compositionally biased region" description="Basic residues" evidence="1">
    <location>
        <begin position="90"/>
        <end position="103"/>
    </location>
</feature>
<feature type="compositionally biased region" description="Gly residues" evidence="1">
    <location>
        <begin position="118"/>
        <end position="127"/>
    </location>
</feature>
<evidence type="ECO:0000256" key="1">
    <source>
        <dbReference type="SAM" id="MobiDB-lite"/>
    </source>
</evidence>
<protein>
    <submittedName>
        <fullName evidence="2">Uncharacterized protein</fullName>
    </submittedName>
</protein>
<keyword evidence="3" id="KW-1185">Reference proteome</keyword>
<dbReference type="AlphaFoldDB" id="A0AAV7NYH7"/>
<sequence length="127" mass="13729">MLVLPDVLTGITNTRELQGQLPLESLIQTRQSQEQACADSASVALEVKSGRCPSVPVKQPDSFNLVYRERQTRPLKGDPSTWSVHPPRAPGKHKKKKKKRKSGLKLIPAAGESAVRGAEGGDSGLHV</sequence>
<evidence type="ECO:0000313" key="3">
    <source>
        <dbReference type="Proteomes" id="UP001066276"/>
    </source>
</evidence>
<evidence type="ECO:0000313" key="2">
    <source>
        <dbReference type="EMBL" id="KAJ1117935.1"/>
    </source>
</evidence>
<reference evidence="2" key="1">
    <citation type="journal article" date="2022" name="bioRxiv">
        <title>Sequencing and chromosome-scale assembly of the giantPleurodeles waltlgenome.</title>
        <authorList>
            <person name="Brown T."/>
            <person name="Elewa A."/>
            <person name="Iarovenko S."/>
            <person name="Subramanian E."/>
            <person name="Araus A.J."/>
            <person name="Petzold A."/>
            <person name="Susuki M."/>
            <person name="Suzuki K.-i.T."/>
            <person name="Hayashi T."/>
            <person name="Toyoda A."/>
            <person name="Oliveira C."/>
            <person name="Osipova E."/>
            <person name="Leigh N.D."/>
            <person name="Simon A."/>
            <person name="Yun M.H."/>
        </authorList>
    </citation>
    <scope>NUCLEOTIDE SEQUENCE</scope>
    <source>
        <strain evidence="2">20211129_DDA</strain>
        <tissue evidence="2">Liver</tissue>
    </source>
</reference>
<dbReference type="EMBL" id="JANPWB010000012">
    <property type="protein sequence ID" value="KAJ1117935.1"/>
    <property type="molecule type" value="Genomic_DNA"/>
</dbReference>
<gene>
    <name evidence="2" type="ORF">NDU88_006130</name>
</gene>
<organism evidence="2 3">
    <name type="scientific">Pleurodeles waltl</name>
    <name type="common">Iberian ribbed newt</name>
    <dbReference type="NCBI Taxonomy" id="8319"/>
    <lineage>
        <taxon>Eukaryota</taxon>
        <taxon>Metazoa</taxon>
        <taxon>Chordata</taxon>
        <taxon>Craniata</taxon>
        <taxon>Vertebrata</taxon>
        <taxon>Euteleostomi</taxon>
        <taxon>Amphibia</taxon>
        <taxon>Batrachia</taxon>
        <taxon>Caudata</taxon>
        <taxon>Salamandroidea</taxon>
        <taxon>Salamandridae</taxon>
        <taxon>Pleurodelinae</taxon>
        <taxon>Pleurodeles</taxon>
    </lineage>
</organism>
<dbReference type="Proteomes" id="UP001066276">
    <property type="component" value="Chromosome 8"/>
</dbReference>